<dbReference type="EMBL" id="JXTB01000003">
    <property type="protein sequence ID" value="PON79730.1"/>
    <property type="molecule type" value="Genomic_DNA"/>
</dbReference>
<protein>
    <submittedName>
        <fullName evidence="1">Uncharacterized protein</fullName>
    </submittedName>
</protein>
<feature type="non-terminal residue" evidence="1">
    <location>
        <position position="1"/>
    </location>
</feature>
<reference evidence="2" key="1">
    <citation type="submission" date="2016-06" db="EMBL/GenBank/DDBJ databases">
        <title>Parallel loss of symbiosis genes in relatives of nitrogen-fixing non-legume Parasponia.</title>
        <authorList>
            <person name="Van Velzen R."/>
            <person name="Holmer R."/>
            <person name="Bu F."/>
            <person name="Rutten L."/>
            <person name="Van Zeijl A."/>
            <person name="Liu W."/>
            <person name="Santuari L."/>
            <person name="Cao Q."/>
            <person name="Sharma T."/>
            <person name="Shen D."/>
            <person name="Roswanjaya Y."/>
            <person name="Wardhani T."/>
            <person name="Kalhor M.S."/>
            <person name="Jansen J."/>
            <person name="Van den Hoogen J."/>
            <person name="Gungor B."/>
            <person name="Hartog M."/>
            <person name="Hontelez J."/>
            <person name="Verver J."/>
            <person name="Yang W.-C."/>
            <person name="Schijlen E."/>
            <person name="Repin R."/>
            <person name="Schilthuizen M."/>
            <person name="Schranz E."/>
            <person name="Heidstra R."/>
            <person name="Miyata K."/>
            <person name="Fedorova E."/>
            <person name="Kohlen W."/>
            <person name="Bisseling T."/>
            <person name="Smit S."/>
            <person name="Geurts R."/>
        </authorList>
    </citation>
    <scope>NUCLEOTIDE SEQUENCE [LARGE SCALE GENOMIC DNA]</scope>
    <source>
        <strain evidence="2">cv. WU1-14</strain>
    </source>
</reference>
<sequence>SKCSYLRLQPNNYPVNCIAYKSKKTEMIQPKELHITIPQFHSLIEYQESMESYNVGIHISISSGKKAYPFFLLLLKWSNKGKILLHYVNADSNEMPIFWGF</sequence>
<evidence type="ECO:0000313" key="2">
    <source>
        <dbReference type="Proteomes" id="UP000237105"/>
    </source>
</evidence>
<comment type="caution">
    <text evidence="1">The sequence shown here is derived from an EMBL/GenBank/DDBJ whole genome shotgun (WGS) entry which is preliminary data.</text>
</comment>
<dbReference type="Proteomes" id="UP000237105">
    <property type="component" value="Unassembled WGS sequence"/>
</dbReference>
<accession>A0A2P5E2G6</accession>
<evidence type="ECO:0000313" key="1">
    <source>
        <dbReference type="EMBL" id="PON79730.1"/>
    </source>
</evidence>
<proteinExistence type="predicted"/>
<gene>
    <name evidence="1" type="ORF">PanWU01x14_009620</name>
</gene>
<organism evidence="1 2">
    <name type="scientific">Parasponia andersonii</name>
    <name type="common">Sponia andersonii</name>
    <dbReference type="NCBI Taxonomy" id="3476"/>
    <lineage>
        <taxon>Eukaryota</taxon>
        <taxon>Viridiplantae</taxon>
        <taxon>Streptophyta</taxon>
        <taxon>Embryophyta</taxon>
        <taxon>Tracheophyta</taxon>
        <taxon>Spermatophyta</taxon>
        <taxon>Magnoliopsida</taxon>
        <taxon>eudicotyledons</taxon>
        <taxon>Gunneridae</taxon>
        <taxon>Pentapetalae</taxon>
        <taxon>rosids</taxon>
        <taxon>fabids</taxon>
        <taxon>Rosales</taxon>
        <taxon>Cannabaceae</taxon>
        <taxon>Parasponia</taxon>
    </lineage>
</organism>
<dbReference type="OrthoDB" id="10312722at2759"/>
<keyword evidence="2" id="KW-1185">Reference proteome</keyword>
<name>A0A2P5E2G6_PARAD</name>
<dbReference type="AlphaFoldDB" id="A0A2P5E2G6"/>